<feature type="transmembrane region" description="Helical" evidence="1">
    <location>
        <begin position="125"/>
        <end position="145"/>
    </location>
</feature>
<accession>A0A6I3P8D8</accession>
<evidence type="ECO:0000256" key="1">
    <source>
        <dbReference type="SAM" id="Phobius"/>
    </source>
</evidence>
<evidence type="ECO:0000313" key="2">
    <source>
        <dbReference type="EMBL" id="MTR40834.1"/>
    </source>
</evidence>
<name>A0A6I3P8D8_STRPA</name>
<keyword evidence="1" id="KW-1133">Transmembrane helix</keyword>
<feature type="transmembrane region" description="Helical" evidence="1">
    <location>
        <begin position="97"/>
        <end position="119"/>
    </location>
</feature>
<keyword evidence="1" id="KW-0812">Transmembrane</keyword>
<comment type="caution">
    <text evidence="2">The sequence shown here is derived from an EMBL/GenBank/DDBJ whole genome shotgun (WGS) entry which is preliminary data.</text>
</comment>
<proteinExistence type="predicted"/>
<evidence type="ECO:0000313" key="3">
    <source>
        <dbReference type="Proteomes" id="UP000430295"/>
    </source>
</evidence>
<dbReference type="AlphaFoldDB" id="A0A6I3P8D8"/>
<dbReference type="RefSeq" id="WP_155198950.1">
    <property type="nucleotide sequence ID" value="NZ_JBCIZM010000021.1"/>
</dbReference>
<dbReference type="EMBL" id="WMYS01000002">
    <property type="protein sequence ID" value="MTR40834.1"/>
    <property type="molecule type" value="Genomic_DNA"/>
</dbReference>
<dbReference type="Proteomes" id="UP000430295">
    <property type="component" value="Unassembled WGS sequence"/>
</dbReference>
<gene>
    <name evidence="2" type="ORF">GMC75_03880</name>
</gene>
<feature type="transmembrane region" description="Helical" evidence="1">
    <location>
        <begin position="12"/>
        <end position="32"/>
    </location>
</feature>
<feature type="transmembrane region" description="Helical" evidence="1">
    <location>
        <begin position="66"/>
        <end position="85"/>
    </location>
</feature>
<protein>
    <submittedName>
        <fullName evidence="2">Uncharacterized protein</fullName>
    </submittedName>
</protein>
<reference evidence="2 3" key="1">
    <citation type="journal article" date="2019" name="Nat. Med.">
        <title>A library of human gut bacterial isolates paired with longitudinal multiomics data enables mechanistic microbiome research.</title>
        <authorList>
            <person name="Poyet M."/>
            <person name="Groussin M."/>
            <person name="Gibbons S.M."/>
            <person name="Avila-Pacheco J."/>
            <person name="Jiang X."/>
            <person name="Kearney S.M."/>
            <person name="Perrotta A.R."/>
            <person name="Berdy B."/>
            <person name="Zhao S."/>
            <person name="Lieberman T.D."/>
            <person name="Swanson P.K."/>
            <person name="Smith M."/>
            <person name="Roesemann S."/>
            <person name="Alexander J.E."/>
            <person name="Rich S.A."/>
            <person name="Livny J."/>
            <person name="Vlamakis H."/>
            <person name="Clish C."/>
            <person name="Bullock K."/>
            <person name="Deik A."/>
            <person name="Scott J."/>
            <person name="Pierce K.A."/>
            <person name="Xavier R.J."/>
            <person name="Alm E.J."/>
        </authorList>
    </citation>
    <scope>NUCLEOTIDE SEQUENCE [LARGE SCALE GENOMIC DNA]</scope>
    <source>
        <strain evidence="2 3">BIOML-A18</strain>
    </source>
</reference>
<keyword evidence="1" id="KW-0472">Membrane</keyword>
<organism evidence="2 3">
    <name type="scientific">Streptococcus parasanguinis</name>
    <dbReference type="NCBI Taxonomy" id="1318"/>
    <lineage>
        <taxon>Bacteria</taxon>
        <taxon>Bacillati</taxon>
        <taxon>Bacillota</taxon>
        <taxon>Bacilli</taxon>
        <taxon>Lactobacillales</taxon>
        <taxon>Streptococcaceae</taxon>
        <taxon>Streptococcus</taxon>
    </lineage>
</organism>
<sequence>MSETKQESNLSLVWELALYIVLVLSIVGFPFLNGLYYSYSDDSQVFLFRKSNSVFWGQEFKGVVNSYFIISLILLIVLPVIAYFIHDSFEKKGYPFLASLQSFLIHLSCSVILIYAAFSLTIQKVYYNLGFGVYLCLLIYMVHMYSDLKDLRKMIEQRNSLTEENQATE</sequence>